<evidence type="ECO:0000256" key="4">
    <source>
        <dbReference type="ARBA" id="ARBA00023125"/>
    </source>
</evidence>
<feature type="domain" description="RNA polymerase sigma factor 70 region 4 type 2" evidence="8">
    <location>
        <begin position="128"/>
        <end position="176"/>
    </location>
</feature>
<dbReference type="GO" id="GO:0003677">
    <property type="term" value="F:DNA binding"/>
    <property type="evidence" value="ECO:0007669"/>
    <property type="project" value="UniProtKB-KW"/>
</dbReference>
<keyword evidence="2 6" id="KW-0805">Transcription regulation</keyword>
<keyword evidence="5 6" id="KW-0804">Transcription</keyword>
<dbReference type="PANTHER" id="PTHR43133">
    <property type="entry name" value="RNA POLYMERASE ECF-TYPE SIGMA FACTO"/>
    <property type="match status" value="1"/>
</dbReference>
<dbReference type="InterPro" id="IPR000838">
    <property type="entry name" value="RNA_pol_sigma70_ECF_CS"/>
</dbReference>
<dbReference type="GO" id="GO:0016987">
    <property type="term" value="F:sigma factor activity"/>
    <property type="evidence" value="ECO:0007669"/>
    <property type="project" value="UniProtKB-KW"/>
</dbReference>
<evidence type="ECO:0000256" key="5">
    <source>
        <dbReference type="ARBA" id="ARBA00023163"/>
    </source>
</evidence>
<dbReference type="InterPro" id="IPR039425">
    <property type="entry name" value="RNA_pol_sigma-70-like"/>
</dbReference>
<dbReference type="Pfam" id="PF08281">
    <property type="entry name" value="Sigma70_r4_2"/>
    <property type="match status" value="1"/>
</dbReference>
<evidence type="ECO:0000313" key="9">
    <source>
        <dbReference type="EMBL" id="OHA58928.1"/>
    </source>
</evidence>
<evidence type="ECO:0000259" key="8">
    <source>
        <dbReference type="Pfam" id="PF08281"/>
    </source>
</evidence>
<dbReference type="Gene3D" id="1.10.1740.10">
    <property type="match status" value="1"/>
</dbReference>
<gene>
    <name evidence="9" type="ORF">A2571_00945</name>
</gene>
<evidence type="ECO:0000256" key="2">
    <source>
        <dbReference type="ARBA" id="ARBA00023015"/>
    </source>
</evidence>
<dbReference type="Gene3D" id="1.10.10.10">
    <property type="entry name" value="Winged helix-like DNA-binding domain superfamily/Winged helix DNA-binding domain"/>
    <property type="match status" value="1"/>
</dbReference>
<evidence type="ECO:0000256" key="3">
    <source>
        <dbReference type="ARBA" id="ARBA00023082"/>
    </source>
</evidence>
<dbReference type="AlphaFoldDB" id="A0A1G2QES6"/>
<protein>
    <recommendedName>
        <fullName evidence="6">RNA polymerase sigma factor</fullName>
    </recommendedName>
</protein>
<sequence length="187" mass="21484">MPTYDGLSDEALALETQGGNKDAYGELVRRFEKKIGRYARKFVADSDAIDDLVQDVFIKAYININSFDVGKRFSPWLYRIAHNEFVNALRKKKSIPFSFFEYDVLLPKLSDSLKASDLAETEEIKRLVDSSVQDLPPKYREPLLLFYFEELDYEAIADVLAIPVATVGVRLMRGRDLLKKKLHNINN</sequence>
<dbReference type="NCBIfam" id="TIGR02937">
    <property type="entry name" value="sigma70-ECF"/>
    <property type="match status" value="1"/>
</dbReference>
<dbReference type="SUPFAM" id="SSF88946">
    <property type="entry name" value="Sigma2 domain of RNA polymerase sigma factors"/>
    <property type="match status" value="1"/>
</dbReference>
<dbReference type="GO" id="GO:0006352">
    <property type="term" value="P:DNA-templated transcription initiation"/>
    <property type="evidence" value="ECO:0007669"/>
    <property type="project" value="InterPro"/>
</dbReference>
<dbReference type="InterPro" id="IPR007627">
    <property type="entry name" value="RNA_pol_sigma70_r2"/>
</dbReference>
<dbReference type="PANTHER" id="PTHR43133:SF8">
    <property type="entry name" value="RNA POLYMERASE SIGMA FACTOR HI_1459-RELATED"/>
    <property type="match status" value="1"/>
</dbReference>
<dbReference type="InterPro" id="IPR014284">
    <property type="entry name" value="RNA_pol_sigma-70_dom"/>
</dbReference>
<keyword evidence="4 6" id="KW-0238">DNA-binding</keyword>
<feature type="domain" description="RNA polymerase sigma-70 region 2" evidence="7">
    <location>
        <begin position="27"/>
        <end position="93"/>
    </location>
</feature>
<name>A0A1G2QES6_9BACT</name>
<dbReference type="EMBL" id="MHTJ01000002">
    <property type="protein sequence ID" value="OHA58928.1"/>
    <property type="molecule type" value="Genomic_DNA"/>
</dbReference>
<dbReference type="InterPro" id="IPR013249">
    <property type="entry name" value="RNA_pol_sigma70_r4_t2"/>
</dbReference>
<comment type="caution">
    <text evidence="9">The sequence shown here is derived from an EMBL/GenBank/DDBJ whole genome shotgun (WGS) entry which is preliminary data.</text>
</comment>
<evidence type="ECO:0000256" key="1">
    <source>
        <dbReference type="ARBA" id="ARBA00010641"/>
    </source>
</evidence>
<dbReference type="STRING" id="1802438.A2571_00945"/>
<dbReference type="InterPro" id="IPR036388">
    <property type="entry name" value="WH-like_DNA-bd_sf"/>
</dbReference>
<dbReference type="Proteomes" id="UP000177043">
    <property type="component" value="Unassembled WGS sequence"/>
</dbReference>
<dbReference type="InterPro" id="IPR013324">
    <property type="entry name" value="RNA_pol_sigma_r3/r4-like"/>
</dbReference>
<dbReference type="PROSITE" id="PS01063">
    <property type="entry name" value="SIGMA70_ECF"/>
    <property type="match status" value="1"/>
</dbReference>
<keyword evidence="3 6" id="KW-0731">Sigma factor</keyword>
<evidence type="ECO:0000313" key="10">
    <source>
        <dbReference type="Proteomes" id="UP000177043"/>
    </source>
</evidence>
<evidence type="ECO:0000259" key="7">
    <source>
        <dbReference type="Pfam" id="PF04542"/>
    </source>
</evidence>
<dbReference type="InterPro" id="IPR013325">
    <property type="entry name" value="RNA_pol_sigma_r2"/>
</dbReference>
<reference evidence="9 10" key="1">
    <citation type="journal article" date="2016" name="Nat. Commun.">
        <title>Thousands of microbial genomes shed light on interconnected biogeochemical processes in an aquifer system.</title>
        <authorList>
            <person name="Anantharaman K."/>
            <person name="Brown C.T."/>
            <person name="Hug L.A."/>
            <person name="Sharon I."/>
            <person name="Castelle C.J."/>
            <person name="Probst A.J."/>
            <person name="Thomas B.C."/>
            <person name="Singh A."/>
            <person name="Wilkins M.J."/>
            <person name="Karaoz U."/>
            <person name="Brodie E.L."/>
            <person name="Williams K.H."/>
            <person name="Hubbard S.S."/>
            <person name="Banfield J.F."/>
        </authorList>
    </citation>
    <scope>NUCLEOTIDE SEQUENCE [LARGE SCALE GENOMIC DNA]</scope>
</reference>
<dbReference type="SUPFAM" id="SSF88659">
    <property type="entry name" value="Sigma3 and sigma4 domains of RNA polymerase sigma factors"/>
    <property type="match status" value="1"/>
</dbReference>
<dbReference type="CDD" id="cd06171">
    <property type="entry name" value="Sigma70_r4"/>
    <property type="match status" value="1"/>
</dbReference>
<organism evidence="9 10">
    <name type="scientific">Candidatus Vogelbacteria bacterium RIFOXYD1_FULL_44_32</name>
    <dbReference type="NCBI Taxonomy" id="1802438"/>
    <lineage>
        <taxon>Bacteria</taxon>
        <taxon>Candidatus Vogeliibacteriota</taxon>
    </lineage>
</organism>
<evidence type="ECO:0000256" key="6">
    <source>
        <dbReference type="RuleBase" id="RU000716"/>
    </source>
</evidence>
<proteinExistence type="inferred from homology"/>
<comment type="similarity">
    <text evidence="1 6">Belongs to the sigma-70 factor family. ECF subfamily.</text>
</comment>
<accession>A0A1G2QES6</accession>
<dbReference type="Pfam" id="PF04542">
    <property type="entry name" value="Sigma70_r2"/>
    <property type="match status" value="1"/>
</dbReference>